<name>A0ABV2C061_9GAMM</name>
<dbReference type="Proteomes" id="UP001548189">
    <property type="component" value="Unassembled WGS sequence"/>
</dbReference>
<dbReference type="RefSeq" id="WP_353898149.1">
    <property type="nucleotide sequence ID" value="NZ_JBEVCJ010000106.1"/>
</dbReference>
<protein>
    <submittedName>
        <fullName evidence="1">DUF4160 domain-containing protein</fullName>
    </submittedName>
</protein>
<proteinExistence type="predicted"/>
<accession>A0ABV2C061</accession>
<evidence type="ECO:0000313" key="2">
    <source>
        <dbReference type="Proteomes" id="UP001548189"/>
    </source>
</evidence>
<evidence type="ECO:0000313" key="1">
    <source>
        <dbReference type="EMBL" id="MET1257566.1"/>
    </source>
</evidence>
<comment type="caution">
    <text evidence="1">The sequence shown here is derived from an EMBL/GenBank/DDBJ whole genome shotgun (WGS) entry which is preliminary data.</text>
</comment>
<dbReference type="Pfam" id="PF13711">
    <property type="entry name" value="DUF4160"/>
    <property type="match status" value="1"/>
</dbReference>
<organism evidence="1 2">
    <name type="scientific">Aliikangiella maris</name>
    <dbReference type="NCBI Taxonomy" id="3162458"/>
    <lineage>
        <taxon>Bacteria</taxon>
        <taxon>Pseudomonadati</taxon>
        <taxon>Pseudomonadota</taxon>
        <taxon>Gammaproteobacteria</taxon>
        <taxon>Oceanospirillales</taxon>
        <taxon>Pleioneaceae</taxon>
        <taxon>Aliikangiella</taxon>
    </lineage>
</organism>
<dbReference type="InterPro" id="IPR025427">
    <property type="entry name" value="DUF4160"/>
</dbReference>
<keyword evidence="2" id="KW-1185">Reference proteome</keyword>
<gene>
    <name evidence="1" type="ORF">ABVT43_20715</name>
</gene>
<sequence>MPKLYEYLGIVLFFYSNEHEPIHVHGKYNGKETKGKVWNRRKGEILKSL</sequence>
<reference evidence="1 2" key="1">
    <citation type="submission" date="2024-06" db="EMBL/GenBank/DDBJ databases">
        <authorList>
            <person name="Li F."/>
        </authorList>
    </citation>
    <scope>NUCLEOTIDE SEQUENCE [LARGE SCALE GENOMIC DNA]</scope>
    <source>
        <strain evidence="1 2">GXAS 311</strain>
    </source>
</reference>
<dbReference type="EMBL" id="JBEVCJ010000106">
    <property type="protein sequence ID" value="MET1257566.1"/>
    <property type="molecule type" value="Genomic_DNA"/>
</dbReference>